<accession>A0ABP7AXB6</accession>
<evidence type="ECO:0000313" key="6">
    <source>
        <dbReference type="Proteomes" id="UP001501697"/>
    </source>
</evidence>
<dbReference type="PANTHER" id="PTHR30154:SF54">
    <property type="entry name" value="POSSIBLE TRANSCRIPTIONAL REGULATORY PROTEIN (PROBABLY LRP_ASNC-FAMILY)"/>
    <property type="match status" value="1"/>
</dbReference>
<dbReference type="SUPFAM" id="SSF46785">
    <property type="entry name" value="Winged helix' DNA-binding domain"/>
    <property type="match status" value="1"/>
</dbReference>
<name>A0ABP7AXB6_9MICO</name>
<dbReference type="InterPro" id="IPR011008">
    <property type="entry name" value="Dimeric_a/b-barrel"/>
</dbReference>
<evidence type="ECO:0000313" key="5">
    <source>
        <dbReference type="EMBL" id="GAA3642273.1"/>
    </source>
</evidence>
<dbReference type="InterPro" id="IPR036388">
    <property type="entry name" value="WH-like_DNA-bd_sf"/>
</dbReference>
<feature type="domain" description="HTH asnC-type" evidence="4">
    <location>
        <begin position="22"/>
        <end position="83"/>
    </location>
</feature>
<reference evidence="6" key="1">
    <citation type="journal article" date="2019" name="Int. J. Syst. Evol. Microbiol.">
        <title>The Global Catalogue of Microorganisms (GCM) 10K type strain sequencing project: providing services to taxonomists for standard genome sequencing and annotation.</title>
        <authorList>
            <consortium name="The Broad Institute Genomics Platform"/>
            <consortium name="The Broad Institute Genome Sequencing Center for Infectious Disease"/>
            <person name="Wu L."/>
            <person name="Ma J."/>
        </authorList>
    </citation>
    <scope>NUCLEOTIDE SEQUENCE [LARGE SCALE GENOMIC DNA]</scope>
    <source>
        <strain evidence="6">JCM 16544</strain>
    </source>
</reference>
<evidence type="ECO:0000256" key="3">
    <source>
        <dbReference type="ARBA" id="ARBA00023163"/>
    </source>
</evidence>
<keyword evidence="3" id="KW-0804">Transcription</keyword>
<gene>
    <name evidence="5" type="ORF">GCM10022200_27560</name>
</gene>
<dbReference type="PANTHER" id="PTHR30154">
    <property type="entry name" value="LEUCINE-RESPONSIVE REGULATORY PROTEIN"/>
    <property type="match status" value="1"/>
</dbReference>
<dbReference type="PROSITE" id="PS50956">
    <property type="entry name" value="HTH_ASNC_2"/>
    <property type="match status" value="1"/>
</dbReference>
<dbReference type="Pfam" id="PF01037">
    <property type="entry name" value="AsnC_trans_reg"/>
    <property type="match status" value="1"/>
</dbReference>
<dbReference type="PRINTS" id="PR00033">
    <property type="entry name" value="HTHASNC"/>
</dbReference>
<keyword evidence="6" id="KW-1185">Reference proteome</keyword>
<dbReference type="SMART" id="SM00344">
    <property type="entry name" value="HTH_ASNC"/>
    <property type="match status" value="1"/>
</dbReference>
<dbReference type="Gene3D" id="1.10.10.10">
    <property type="entry name" value="Winged helix-like DNA-binding domain superfamily/Winged helix DNA-binding domain"/>
    <property type="match status" value="1"/>
</dbReference>
<keyword evidence="2" id="KW-0238">DNA-binding</keyword>
<dbReference type="InterPro" id="IPR019888">
    <property type="entry name" value="Tscrpt_reg_AsnC-like"/>
</dbReference>
<evidence type="ECO:0000256" key="2">
    <source>
        <dbReference type="ARBA" id="ARBA00023125"/>
    </source>
</evidence>
<evidence type="ECO:0000256" key="1">
    <source>
        <dbReference type="ARBA" id="ARBA00023015"/>
    </source>
</evidence>
<sequence length="173" mass="18668">MILAYPAITPTEEASVSNDIELDGTDRALLRALSRNARASGAALAAAVGVAESTVSLRMRRLQRSGVIRGYRVELDSDVLGATVQALIAVRLAKHNRDEIEAFRAMASSLPGVMALFHMAGADDYLLHVLARDSGELREFVLTHLTGHPAVAHTETNLVFEHADADGWLQLLD</sequence>
<protein>
    <submittedName>
        <fullName evidence="5">Lrp/AsnC family transcriptional regulator</fullName>
    </submittedName>
</protein>
<organism evidence="5 6">
    <name type="scientific">Microbacterium awajiense</name>
    <dbReference type="NCBI Taxonomy" id="415214"/>
    <lineage>
        <taxon>Bacteria</taxon>
        <taxon>Bacillati</taxon>
        <taxon>Actinomycetota</taxon>
        <taxon>Actinomycetes</taxon>
        <taxon>Micrococcales</taxon>
        <taxon>Microbacteriaceae</taxon>
        <taxon>Microbacterium</taxon>
    </lineage>
</organism>
<dbReference type="EMBL" id="BAAAYU010000005">
    <property type="protein sequence ID" value="GAA3642273.1"/>
    <property type="molecule type" value="Genomic_DNA"/>
</dbReference>
<dbReference type="InterPro" id="IPR000485">
    <property type="entry name" value="AsnC-type_HTH_dom"/>
</dbReference>
<dbReference type="SUPFAM" id="SSF54909">
    <property type="entry name" value="Dimeric alpha+beta barrel"/>
    <property type="match status" value="1"/>
</dbReference>
<proteinExistence type="predicted"/>
<comment type="caution">
    <text evidence="5">The sequence shown here is derived from an EMBL/GenBank/DDBJ whole genome shotgun (WGS) entry which is preliminary data.</text>
</comment>
<dbReference type="InterPro" id="IPR019887">
    <property type="entry name" value="Tscrpt_reg_AsnC/Lrp_C"/>
</dbReference>
<dbReference type="Gene3D" id="3.30.70.920">
    <property type="match status" value="1"/>
</dbReference>
<dbReference type="InterPro" id="IPR036390">
    <property type="entry name" value="WH_DNA-bd_sf"/>
</dbReference>
<dbReference type="Proteomes" id="UP001501697">
    <property type="component" value="Unassembled WGS sequence"/>
</dbReference>
<keyword evidence="1" id="KW-0805">Transcription regulation</keyword>
<dbReference type="Pfam" id="PF13404">
    <property type="entry name" value="HTH_AsnC-type"/>
    <property type="match status" value="1"/>
</dbReference>
<evidence type="ECO:0000259" key="4">
    <source>
        <dbReference type="PROSITE" id="PS50956"/>
    </source>
</evidence>